<sequence>MSTVDSVCKGTGDPGETPAVRASTQPKIILLSSLRVLNKGEM</sequence>
<protein>
    <submittedName>
        <fullName evidence="2">Uncharacterized protein</fullName>
    </submittedName>
</protein>
<dbReference type="EMBL" id="GBXM01087658">
    <property type="protein sequence ID" value="JAH20919.1"/>
    <property type="molecule type" value="Transcribed_RNA"/>
</dbReference>
<feature type="region of interest" description="Disordered" evidence="1">
    <location>
        <begin position="1"/>
        <end position="21"/>
    </location>
</feature>
<evidence type="ECO:0000256" key="1">
    <source>
        <dbReference type="SAM" id="MobiDB-lite"/>
    </source>
</evidence>
<organism evidence="2">
    <name type="scientific">Anguilla anguilla</name>
    <name type="common">European freshwater eel</name>
    <name type="synonym">Muraena anguilla</name>
    <dbReference type="NCBI Taxonomy" id="7936"/>
    <lineage>
        <taxon>Eukaryota</taxon>
        <taxon>Metazoa</taxon>
        <taxon>Chordata</taxon>
        <taxon>Craniata</taxon>
        <taxon>Vertebrata</taxon>
        <taxon>Euteleostomi</taxon>
        <taxon>Actinopterygii</taxon>
        <taxon>Neopterygii</taxon>
        <taxon>Teleostei</taxon>
        <taxon>Anguilliformes</taxon>
        <taxon>Anguillidae</taxon>
        <taxon>Anguilla</taxon>
    </lineage>
</organism>
<reference evidence="2" key="1">
    <citation type="submission" date="2014-11" db="EMBL/GenBank/DDBJ databases">
        <authorList>
            <person name="Amaro Gonzalez C."/>
        </authorList>
    </citation>
    <scope>NUCLEOTIDE SEQUENCE</scope>
</reference>
<name>A0A0E9QVR7_ANGAN</name>
<dbReference type="AlphaFoldDB" id="A0A0E9QVR7"/>
<evidence type="ECO:0000313" key="2">
    <source>
        <dbReference type="EMBL" id="JAH20919.1"/>
    </source>
</evidence>
<proteinExistence type="predicted"/>
<accession>A0A0E9QVR7</accession>
<reference evidence="2" key="2">
    <citation type="journal article" date="2015" name="Fish Shellfish Immunol.">
        <title>Early steps in the European eel (Anguilla anguilla)-Vibrio vulnificus interaction in the gills: Role of the RtxA13 toxin.</title>
        <authorList>
            <person name="Callol A."/>
            <person name="Pajuelo D."/>
            <person name="Ebbesson L."/>
            <person name="Teles M."/>
            <person name="MacKenzie S."/>
            <person name="Amaro C."/>
        </authorList>
    </citation>
    <scope>NUCLEOTIDE SEQUENCE</scope>
</reference>